<proteinExistence type="predicted"/>
<sequence>MENLNYFQGDYHSDVIHNCTFDSFKRTPLKYLSINGHLRAIEIDTFAPLELLSRLSIPNQRSLKLSNTLPALHVFENRQMNELDLTNNFKNYGEYVITANLLAYIGNICIRKISLKSNGIRMIDASAFQKMKYQNCLENLNLSNNDLDYHQDFMFLYFNFFINIKRIDISSVTSAFFENIRKEK</sequence>
<dbReference type="Proteomes" id="UP000507470">
    <property type="component" value="Unassembled WGS sequence"/>
</dbReference>
<evidence type="ECO:0000313" key="1">
    <source>
        <dbReference type="EMBL" id="CAC5367589.1"/>
    </source>
</evidence>
<dbReference type="AlphaFoldDB" id="A0A6J8AI60"/>
<dbReference type="SUPFAM" id="SSF52047">
    <property type="entry name" value="RNI-like"/>
    <property type="match status" value="1"/>
</dbReference>
<gene>
    <name evidence="1" type="ORF">MCOR_7434</name>
</gene>
<name>A0A6J8AI60_MYTCO</name>
<keyword evidence="2" id="KW-1185">Reference proteome</keyword>
<dbReference type="Gene3D" id="3.80.10.10">
    <property type="entry name" value="Ribonuclease Inhibitor"/>
    <property type="match status" value="1"/>
</dbReference>
<organism evidence="1 2">
    <name type="scientific">Mytilus coruscus</name>
    <name type="common">Sea mussel</name>
    <dbReference type="NCBI Taxonomy" id="42192"/>
    <lineage>
        <taxon>Eukaryota</taxon>
        <taxon>Metazoa</taxon>
        <taxon>Spiralia</taxon>
        <taxon>Lophotrochozoa</taxon>
        <taxon>Mollusca</taxon>
        <taxon>Bivalvia</taxon>
        <taxon>Autobranchia</taxon>
        <taxon>Pteriomorphia</taxon>
        <taxon>Mytilida</taxon>
        <taxon>Mytiloidea</taxon>
        <taxon>Mytilidae</taxon>
        <taxon>Mytilinae</taxon>
        <taxon>Mytilus</taxon>
    </lineage>
</organism>
<reference evidence="1 2" key="1">
    <citation type="submission" date="2020-06" db="EMBL/GenBank/DDBJ databases">
        <authorList>
            <person name="Li R."/>
            <person name="Bekaert M."/>
        </authorList>
    </citation>
    <scope>NUCLEOTIDE SEQUENCE [LARGE SCALE GENOMIC DNA]</scope>
    <source>
        <strain evidence="2">wild</strain>
    </source>
</reference>
<dbReference type="OrthoDB" id="6156831at2759"/>
<dbReference type="InterPro" id="IPR032675">
    <property type="entry name" value="LRR_dom_sf"/>
</dbReference>
<protein>
    <submittedName>
        <fullName evidence="1">Uncharacterized protein</fullName>
    </submittedName>
</protein>
<accession>A0A6J8AI60</accession>
<evidence type="ECO:0000313" key="2">
    <source>
        <dbReference type="Proteomes" id="UP000507470"/>
    </source>
</evidence>
<dbReference type="EMBL" id="CACVKT020001364">
    <property type="protein sequence ID" value="CAC5367589.1"/>
    <property type="molecule type" value="Genomic_DNA"/>
</dbReference>